<organism evidence="1 2">
    <name type="scientific">Parasponia andersonii</name>
    <name type="common">Sponia andersonii</name>
    <dbReference type="NCBI Taxonomy" id="3476"/>
    <lineage>
        <taxon>Eukaryota</taxon>
        <taxon>Viridiplantae</taxon>
        <taxon>Streptophyta</taxon>
        <taxon>Embryophyta</taxon>
        <taxon>Tracheophyta</taxon>
        <taxon>Spermatophyta</taxon>
        <taxon>Magnoliopsida</taxon>
        <taxon>eudicotyledons</taxon>
        <taxon>Gunneridae</taxon>
        <taxon>Pentapetalae</taxon>
        <taxon>rosids</taxon>
        <taxon>fabids</taxon>
        <taxon>Rosales</taxon>
        <taxon>Cannabaceae</taxon>
        <taxon>Parasponia</taxon>
    </lineage>
</organism>
<protein>
    <submittedName>
        <fullName evidence="1">Uncharacterized protein</fullName>
    </submittedName>
</protein>
<gene>
    <name evidence="1" type="ORF">PanWU01x14_022250</name>
</gene>
<dbReference type="EMBL" id="JXTB01000011">
    <property type="protein sequence ID" value="PON77871.1"/>
    <property type="molecule type" value="Genomic_DNA"/>
</dbReference>
<comment type="caution">
    <text evidence="1">The sequence shown here is derived from an EMBL/GenBank/DDBJ whole genome shotgun (WGS) entry which is preliminary data.</text>
</comment>
<accession>A0A2P5DX63</accession>
<evidence type="ECO:0000313" key="1">
    <source>
        <dbReference type="EMBL" id="PON77871.1"/>
    </source>
</evidence>
<evidence type="ECO:0000313" key="2">
    <source>
        <dbReference type="Proteomes" id="UP000237105"/>
    </source>
</evidence>
<proteinExistence type="predicted"/>
<dbReference type="AlphaFoldDB" id="A0A2P5DX63"/>
<reference evidence="2" key="1">
    <citation type="submission" date="2016-06" db="EMBL/GenBank/DDBJ databases">
        <title>Parallel loss of symbiosis genes in relatives of nitrogen-fixing non-legume Parasponia.</title>
        <authorList>
            <person name="Van Velzen R."/>
            <person name="Holmer R."/>
            <person name="Bu F."/>
            <person name="Rutten L."/>
            <person name="Van Zeijl A."/>
            <person name="Liu W."/>
            <person name="Santuari L."/>
            <person name="Cao Q."/>
            <person name="Sharma T."/>
            <person name="Shen D."/>
            <person name="Roswanjaya Y."/>
            <person name="Wardhani T."/>
            <person name="Kalhor M.S."/>
            <person name="Jansen J."/>
            <person name="Van den Hoogen J."/>
            <person name="Gungor B."/>
            <person name="Hartog M."/>
            <person name="Hontelez J."/>
            <person name="Verver J."/>
            <person name="Yang W.-C."/>
            <person name="Schijlen E."/>
            <person name="Repin R."/>
            <person name="Schilthuizen M."/>
            <person name="Schranz E."/>
            <person name="Heidstra R."/>
            <person name="Miyata K."/>
            <person name="Fedorova E."/>
            <person name="Kohlen W."/>
            <person name="Bisseling T."/>
            <person name="Smit S."/>
            <person name="Geurts R."/>
        </authorList>
    </citation>
    <scope>NUCLEOTIDE SEQUENCE [LARGE SCALE GENOMIC DNA]</scope>
    <source>
        <strain evidence="2">cv. WU1-14</strain>
    </source>
</reference>
<keyword evidence="2" id="KW-1185">Reference proteome</keyword>
<dbReference type="Proteomes" id="UP000237105">
    <property type="component" value="Unassembled WGS sequence"/>
</dbReference>
<dbReference type="OrthoDB" id="10604474at2759"/>
<sequence>MGAQTTIFLNYESHMGPNAGIPAALHAQTTSRLPSGLLVTMTTSDPHSFAASTLISDTMGRPNRAVSCTITLSSGYPLTIPLISFPKFCSILLATQIIRTSTGLD</sequence>
<name>A0A2P5DX63_PARAD</name>